<protein>
    <recommendedName>
        <fullName evidence="1">Pyrroline-5-carboxylate reductase catalytic N-terminal domain-containing protein</fullName>
    </recommendedName>
</protein>
<dbReference type="SUPFAM" id="SSF51735">
    <property type="entry name" value="NAD(P)-binding Rossmann-fold domains"/>
    <property type="match status" value="1"/>
</dbReference>
<dbReference type="Gene3D" id="3.40.50.720">
    <property type="entry name" value="NAD(P)-binding Rossmann-like Domain"/>
    <property type="match status" value="1"/>
</dbReference>
<feature type="domain" description="Pyrroline-5-carboxylate reductase catalytic N-terminal" evidence="1">
    <location>
        <begin position="5"/>
        <end position="40"/>
    </location>
</feature>
<dbReference type="AlphaFoldDB" id="A0A250IWM9"/>
<proteinExistence type="predicted"/>
<dbReference type="Pfam" id="PF03807">
    <property type="entry name" value="F420_oxidored"/>
    <property type="match status" value="1"/>
</dbReference>
<evidence type="ECO:0000259" key="1">
    <source>
        <dbReference type="Pfam" id="PF03807"/>
    </source>
</evidence>
<sequence length="87" mass="9102">MAATKIAIIGNGNVGSALEKGAKNAGYEVRTTGADPKDVRTASAWGDFIILTIPASARQDAIKNLGATRYGADIGFKVVWLGKEVRP</sequence>
<dbReference type="Proteomes" id="UP000217257">
    <property type="component" value="Chromosome"/>
</dbReference>
<accession>A0A250IWM9</accession>
<organism evidence="2 3">
    <name type="scientific">Cystobacter fuscus</name>
    <dbReference type="NCBI Taxonomy" id="43"/>
    <lineage>
        <taxon>Bacteria</taxon>
        <taxon>Pseudomonadati</taxon>
        <taxon>Myxococcota</taxon>
        <taxon>Myxococcia</taxon>
        <taxon>Myxococcales</taxon>
        <taxon>Cystobacterineae</taxon>
        <taxon>Archangiaceae</taxon>
        <taxon>Cystobacter</taxon>
    </lineage>
</organism>
<dbReference type="RefSeq" id="WP_157758305.1">
    <property type="nucleotide sequence ID" value="NZ_CP022098.1"/>
</dbReference>
<gene>
    <name evidence="2" type="ORF">CYFUS_001548</name>
</gene>
<dbReference type="InterPro" id="IPR028939">
    <property type="entry name" value="P5C_Rdtase_cat_N"/>
</dbReference>
<dbReference type="InterPro" id="IPR036291">
    <property type="entry name" value="NAD(P)-bd_dom_sf"/>
</dbReference>
<evidence type="ECO:0000313" key="2">
    <source>
        <dbReference type="EMBL" id="ATB36134.1"/>
    </source>
</evidence>
<evidence type="ECO:0000313" key="3">
    <source>
        <dbReference type="Proteomes" id="UP000217257"/>
    </source>
</evidence>
<name>A0A250IWM9_9BACT</name>
<dbReference type="KEGG" id="cfus:CYFUS_001548"/>
<reference evidence="2 3" key="1">
    <citation type="submission" date="2017-06" db="EMBL/GenBank/DDBJ databases">
        <title>Sequencing and comparative analysis of myxobacterial genomes.</title>
        <authorList>
            <person name="Rupp O."/>
            <person name="Goesmann A."/>
            <person name="Sogaard-Andersen L."/>
        </authorList>
    </citation>
    <scope>NUCLEOTIDE SEQUENCE [LARGE SCALE GENOMIC DNA]</scope>
    <source>
        <strain evidence="2 3">DSM 52655</strain>
    </source>
</reference>
<dbReference type="EMBL" id="CP022098">
    <property type="protein sequence ID" value="ATB36134.1"/>
    <property type="molecule type" value="Genomic_DNA"/>
</dbReference>